<evidence type="ECO:0008006" key="4">
    <source>
        <dbReference type="Google" id="ProtNLM"/>
    </source>
</evidence>
<organism evidence="2 3">
    <name type="scientific">Diaporthe eres</name>
    <name type="common">Phomopsis oblonga</name>
    <dbReference type="NCBI Taxonomy" id="83184"/>
    <lineage>
        <taxon>Eukaryota</taxon>
        <taxon>Fungi</taxon>
        <taxon>Dikarya</taxon>
        <taxon>Ascomycota</taxon>
        <taxon>Pezizomycotina</taxon>
        <taxon>Sordariomycetes</taxon>
        <taxon>Sordariomycetidae</taxon>
        <taxon>Diaporthales</taxon>
        <taxon>Diaporthaceae</taxon>
        <taxon>Diaporthe</taxon>
        <taxon>Diaporthe eres species complex</taxon>
    </lineage>
</organism>
<feature type="compositionally biased region" description="Low complexity" evidence="1">
    <location>
        <begin position="117"/>
        <end position="135"/>
    </location>
</feature>
<evidence type="ECO:0000313" key="3">
    <source>
        <dbReference type="Proteomes" id="UP001430848"/>
    </source>
</evidence>
<dbReference type="Pfam" id="PF26639">
    <property type="entry name" value="Het-6_barrel"/>
    <property type="match status" value="1"/>
</dbReference>
<feature type="region of interest" description="Disordered" evidence="1">
    <location>
        <begin position="106"/>
        <end position="140"/>
    </location>
</feature>
<keyword evidence="3" id="KW-1185">Reference proteome</keyword>
<proteinExistence type="predicted"/>
<dbReference type="PANTHER" id="PTHR24148:SF73">
    <property type="entry name" value="HET DOMAIN PROTEIN (AFU_ORTHOLOGUE AFUA_8G01020)"/>
    <property type="match status" value="1"/>
</dbReference>
<dbReference type="InterPro" id="IPR052895">
    <property type="entry name" value="HetReg/Transcr_Mod"/>
</dbReference>
<sequence length="260" mass="28730">MTLDKIAVAGNYHATEHVTRPIVSYNSHFPMVLTIKGCMVDTISKLSSERLPLRRDGRLRYVQDTAAWMEEVLRMTELEEISNASQSKDITRRGQAQRTSLWKTLTACGPTTPPANSQSRGQQQQQQQQQRGRGSPTERGFDNWLAERRQCAAKGSLEGLRLDRAAREEVSRFAYHCDRATRGRRVFVSAAGHLGLAAAGAEVGDAVCVFPGIRTPFAVRRAEMGDSAEGHYVLVGEMYHYGIVSGALGPYLPSAPIRLV</sequence>
<evidence type="ECO:0000313" key="2">
    <source>
        <dbReference type="EMBL" id="KAK7737674.1"/>
    </source>
</evidence>
<protein>
    <recommendedName>
        <fullName evidence="4">Heterokaryon incompatibility protein</fullName>
    </recommendedName>
</protein>
<evidence type="ECO:0000256" key="1">
    <source>
        <dbReference type="SAM" id="MobiDB-lite"/>
    </source>
</evidence>
<dbReference type="EMBL" id="JAKNSF020000007">
    <property type="protein sequence ID" value="KAK7737674.1"/>
    <property type="molecule type" value="Genomic_DNA"/>
</dbReference>
<name>A0ABR1PIP3_DIAER</name>
<dbReference type="Proteomes" id="UP001430848">
    <property type="component" value="Unassembled WGS sequence"/>
</dbReference>
<comment type="caution">
    <text evidence="2">The sequence shown here is derived from an EMBL/GenBank/DDBJ whole genome shotgun (WGS) entry which is preliminary data.</text>
</comment>
<dbReference type="PANTHER" id="PTHR24148">
    <property type="entry name" value="ANKYRIN REPEAT DOMAIN-CONTAINING PROTEIN 39 HOMOLOG-RELATED"/>
    <property type="match status" value="1"/>
</dbReference>
<gene>
    <name evidence="2" type="ORF">SLS63_002803</name>
</gene>
<accession>A0ABR1PIP3</accession>
<reference evidence="2 3" key="1">
    <citation type="submission" date="2024-02" db="EMBL/GenBank/DDBJ databases">
        <title>De novo assembly and annotation of 12 fungi associated with fruit tree decline syndrome in Ontario, Canada.</title>
        <authorList>
            <person name="Sulman M."/>
            <person name="Ellouze W."/>
            <person name="Ilyukhin E."/>
        </authorList>
    </citation>
    <scope>NUCLEOTIDE SEQUENCE [LARGE SCALE GENOMIC DNA]</scope>
    <source>
        <strain evidence="2 3">M169</strain>
    </source>
</reference>